<evidence type="ECO:0000256" key="3">
    <source>
        <dbReference type="HAMAP-Rule" id="MF_01440"/>
    </source>
</evidence>
<dbReference type="Proteomes" id="UP000236434">
    <property type="component" value="Unassembled WGS sequence"/>
</dbReference>
<dbReference type="CDD" id="cd16352">
    <property type="entry name" value="CheD"/>
    <property type="match status" value="1"/>
</dbReference>
<dbReference type="OrthoDB" id="9807202at2"/>
<evidence type="ECO:0000256" key="1">
    <source>
        <dbReference type="ARBA" id="ARBA00022500"/>
    </source>
</evidence>
<dbReference type="PANTHER" id="PTHR35147">
    <property type="entry name" value="CHEMORECEPTOR GLUTAMINE DEAMIDASE CHED-RELATED"/>
    <property type="match status" value="1"/>
</dbReference>
<protein>
    <recommendedName>
        <fullName evidence="3">Probable chemoreceptor glutamine deamidase CheD</fullName>
        <ecNumber evidence="3">3.5.1.44</ecNumber>
    </recommendedName>
</protein>
<dbReference type="HAMAP" id="MF_01440">
    <property type="entry name" value="CheD"/>
    <property type="match status" value="1"/>
</dbReference>
<accession>A0A2K1P3L8</accession>
<dbReference type="GO" id="GO:0006935">
    <property type="term" value="P:chemotaxis"/>
    <property type="evidence" value="ECO:0007669"/>
    <property type="project" value="UniProtKB-UniRule"/>
</dbReference>
<dbReference type="NCBIfam" id="NF041119">
    <property type="entry name" value="CheD_Thtga"/>
    <property type="match status" value="1"/>
</dbReference>
<keyword evidence="2 3" id="KW-0378">Hydrolase</keyword>
<organism evidence="4 5">
    <name type="scientific">Petrotoga olearia DSM 13574</name>
    <dbReference type="NCBI Taxonomy" id="1122955"/>
    <lineage>
        <taxon>Bacteria</taxon>
        <taxon>Thermotogati</taxon>
        <taxon>Thermotogota</taxon>
        <taxon>Thermotogae</taxon>
        <taxon>Petrotogales</taxon>
        <taxon>Petrotogaceae</taxon>
        <taxon>Petrotoga</taxon>
    </lineage>
</organism>
<dbReference type="InterPro" id="IPR005659">
    <property type="entry name" value="Chemorcpt_Glu_NH3ase_CheD"/>
</dbReference>
<gene>
    <name evidence="3" type="primary">cheD</name>
    <name evidence="4" type="ORF">X929_03120</name>
</gene>
<dbReference type="InterPro" id="IPR038592">
    <property type="entry name" value="CheD-like_sf"/>
</dbReference>
<proteinExistence type="inferred from homology"/>
<dbReference type="InterPro" id="IPR011324">
    <property type="entry name" value="Cytotoxic_necrot_fac-like_cat"/>
</dbReference>
<dbReference type="InterPro" id="IPR054943">
    <property type="entry name" value="CheD_Thtga"/>
</dbReference>
<keyword evidence="1 3" id="KW-0145">Chemotaxis</keyword>
<dbReference type="EMBL" id="AZRL01000005">
    <property type="protein sequence ID" value="PNR97389.1"/>
    <property type="molecule type" value="Genomic_DNA"/>
</dbReference>
<comment type="catalytic activity">
    <reaction evidence="3">
        <text>L-glutaminyl-[protein] + H2O = L-glutamyl-[protein] + NH4(+)</text>
        <dbReference type="Rhea" id="RHEA:16441"/>
        <dbReference type="Rhea" id="RHEA-COMP:10207"/>
        <dbReference type="Rhea" id="RHEA-COMP:10208"/>
        <dbReference type="ChEBI" id="CHEBI:15377"/>
        <dbReference type="ChEBI" id="CHEBI:28938"/>
        <dbReference type="ChEBI" id="CHEBI:29973"/>
        <dbReference type="ChEBI" id="CHEBI:30011"/>
        <dbReference type="EC" id="3.5.1.44"/>
    </reaction>
</comment>
<dbReference type="SUPFAM" id="SSF64438">
    <property type="entry name" value="CNF1/YfiH-like putative cysteine hydrolases"/>
    <property type="match status" value="1"/>
</dbReference>
<dbReference type="Pfam" id="PF03975">
    <property type="entry name" value="CheD"/>
    <property type="match status" value="1"/>
</dbReference>
<evidence type="ECO:0000313" key="5">
    <source>
        <dbReference type="Proteomes" id="UP000236434"/>
    </source>
</evidence>
<dbReference type="Gene3D" id="3.30.1330.200">
    <property type="match status" value="1"/>
</dbReference>
<reference evidence="4 5" key="1">
    <citation type="submission" date="2013-12" db="EMBL/GenBank/DDBJ databases">
        <title>Comparative genomics of Petrotoga isolates.</title>
        <authorList>
            <person name="Nesbo C.L."/>
            <person name="Charchuk R."/>
            <person name="Chow K."/>
        </authorList>
    </citation>
    <scope>NUCLEOTIDE SEQUENCE [LARGE SCALE GENOMIC DNA]</scope>
    <source>
        <strain evidence="4 5">DSM 13574</strain>
    </source>
</reference>
<evidence type="ECO:0000256" key="2">
    <source>
        <dbReference type="ARBA" id="ARBA00022801"/>
    </source>
</evidence>
<dbReference type="PROSITE" id="PS51257">
    <property type="entry name" value="PROKAR_LIPOPROTEIN"/>
    <property type="match status" value="1"/>
</dbReference>
<evidence type="ECO:0000313" key="4">
    <source>
        <dbReference type="EMBL" id="PNR97389.1"/>
    </source>
</evidence>
<comment type="function">
    <text evidence="3">Probably deamidates glutamine residues to glutamate on methyl-accepting chemotaxis receptors (MCPs), playing an important role in chemotaxis.</text>
</comment>
<dbReference type="EC" id="3.5.1.44" evidence="3"/>
<dbReference type="AlphaFoldDB" id="A0A2K1P3L8"/>
<dbReference type="RefSeq" id="WP_103066579.1">
    <property type="nucleotide sequence ID" value="NZ_AZRL01000005.1"/>
</dbReference>
<sequence length="165" mass="17547">MSESKKRIIGIGEYIVDKNPAILVTLGLGSCVAVCLRDKNNLIGGLVHIMLPESRSNKNDQKIGKYADTGIKAIIDGIVDLGGNVKYLEAKIAGGAAMFKNSNNSLNVGSKNVEAVKKILKENNIKIIAEDTGGNRARSVEFNIANGELKVKKVGGGEKVEITVI</sequence>
<comment type="caution">
    <text evidence="4">The sequence shown here is derived from an EMBL/GenBank/DDBJ whole genome shotgun (WGS) entry which is preliminary data.</text>
</comment>
<dbReference type="PANTHER" id="PTHR35147:SF1">
    <property type="entry name" value="CHEMORECEPTOR GLUTAMINE DEAMIDASE CHED-RELATED"/>
    <property type="match status" value="1"/>
</dbReference>
<dbReference type="GO" id="GO:0050568">
    <property type="term" value="F:protein-glutamine glutaminase activity"/>
    <property type="evidence" value="ECO:0007669"/>
    <property type="project" value="UniProtKB-UniRule"/>
</dbReference>
<comment type="similarity">
    <text evidence="3">Belongs to the CheD family.</text>
</comment>
<name>A0A2K1P3L8_9BACT</name>